<accession>A0A815WPA7</accession>
<dbReference type="AlphaFoldDB" id="A0A815WPA7"/>
<reference evidence="1" key="1">
    <citation type="submission" date="2021-02" db="EMBL/GenBank/DDBJ databases">
        <authorList>
            <person name="Nowell W R."/>
        </authorList>
    </citation>
    <scope>NUCLEOTIDE SEQUENCE</scope>
</reference>
<evidence type="ECO:0000313" key="2">
    <source>
        <dbReference type="Proteomes" id="UP000663852"/>
    </source>
</evidence>
<organism evidence="1 2">
    <name type="scientific">Adineta ricciae</name>
    <name type="common">Rotifer</name>
    <dbReference type="NCBI Taxonomy" id="249248"/>
    <lineage>
        <taxon>Eukaryota</taxon>
        <taxon>Metazoa</taxon>
        <taxon>Spiralia</taxon>
        <taxon>Gnathifera</taxon>
        <taxon>Rotifera</taxon>
        <taxon>Eurotatoria</taxon>
        <taxon>Bdelloidea</taxon>
        <taxon>Adinetida</taxon>
        <taxon>Adinetidae</taxon>
        <taxon>Adineta</taxon>
    </lineage>
</organism>
<comment type="caution">
    <text evidence="1">The sequence shown here is derived from an EMBL/GenBank/DDBJ whole genome shotgun (WGS) entry which is preliminary data.</text>
</comment>
<evidence type="ECO:0000313" key="1">
    <source>
        <dbReference type="EMBL" id="CAF1544421.1"/>
    </source>
</evidence>
<proteinExistence type="predicted"/>
<gene>
    <name evidence="1" type="ORF">EDS130_LOCUS45554</name>
</gene>
<dbReference type="OrthoDB" id="10058498at2759"/>
<sequence>MKFQKEDTNEGLKYEKTLTCPCSNVTIPYNTFIENTIEFHSVCSSIFIREEWIEGLYLKNPSRYETGDFRTTAYSQFRLLSNLCSYSKTTVLQSEIEFKIENFLNNILLTENELEDKVNVIIQSIQNSAKNRMISLLDYIRAMIRANYLVSAFFFNYATTVIKYDPVGT</sequence>
<protein>
    <submittedName>
        <fullName evidence="1">Uncharacterized protein</fullName>
    </submittedName>
</protein>
<dbReference type="Proteomes" id="UP000663852">
    <property type="component" value="Unassembled WGS sequence"/>
</dbReference>
<name>A0A815WPA7_ADIRI</name>
<dbReference type="EMBL" id="CAJNOJ010001151">
    <property type="protein sequence ID" value="CAF1544421.1"/>
    <property type="molecule type" value="Genomic_DNA"/>
</dbReference>